<proteinExistence type="predicted"/>
<gene>
    <name evidence="9" type="ORF">HYDPIDRAFT_110903</name>
</gene>
<organism evidence="9 10">
    <name type="scientific">Hydnomerulius pinastri MD-312</name>
    <dbReference type="NCBI Taxonomy" id="994086"/>
    <lineage>
        <taxon>Eukaryota</taxon>
        <taxon>Fungi</taxon>
        <taxon>Dikarya</taxon>
        <taxon>Basidiomycota</taxon>
        <taxon>Agaricomycotina</taxon>
        <taxon>Agaricomycetes</taxon>
        <taxon>Agaricomycetidae</taxon>
        <taxon>Boletales</taxon>
        <taxon>Boletales incertae sedis</taxon>
        <taxon>Leucogyrophana</taxon>
    </lineage>
</organism>
<keyword evidence="1" id="KW-0540">Nuclease</keyword>
<dbReference type="GO" id="GO:0016787">
    <property type="term" value="F:hydrolase activity"/>
    <property type="evidence" value="ECO:0007669"/>
    <property type="project" value="UniProtKB-KW"/>
</dbReference>
<evidence type="ECO:0000256" key="4">
    <source>
        <dbReference type="ARBA" id="ARBA00022801"/>
    </source>
</evidence>
<evidence type="ECO:0000313" key="10">
    <source>
        <dbReference type="Proteomes" id="UP000053820"/>
    </source>
</evidence>
<feature type="chain" id="PRO_5002205953" evidence="8">
    <location>
        <begin position="23"/>
        <end position="179"/>
    </location>
</feature>
<evidence type="ECO:0000256" key="1">
    <source>
        <dbReference type="ARBA" id="ARBA00022722"/>
    </source>
</evidence>
<dbReference type="AlphaFoldDB" id="A0A0C9WG88"/>
<feature type="signal peptide" evidence="8">
    <location>
        <begin position="1"/>
        <end position="22"/>
    </location>
</feature>
<dbReference type="GO" id="GO:0003723">
    <property type="term" value="F:RNA binding"/>
    <property type="evidence" value="ECO:0007669"/>
    <property type="project" value="InterPro"/>
</dbReference>
<feature type="region of interest" description="Disordered" evidence="7">
    <location>
        <begin position="29"/>
        <end position="69"/>
    </location>
</feature>
<keyword evidence="5" id="KW-1015">Disulfide bond</keyword>
<dbReference type="InterPro" id="IPR000026">
    <property type="entry name" value="N1-like"/>
</dbReference>
<keyword evidence="2 8" id="KW-0732">Signal</keyword>
<dbReference type="PIRSF" id="PIRSF037430">
    <property type="entry name" value="RNase_U2"/>
    <property type="match status" value="1"/>
</dbReference>
<dbReference type="Gene3D" id="3.10.450.30">
    <property type="entry name" value="Microbial ribonucleases"/>
    <property type="match status" value="1"/>
</dbReference>
<evidence type="ECO:0000256" key="6">
    <source>
        <dbReference type="ARBA" id="ARBA00023239"/>
    </source>
</evidence>
<reference evidence="9 10" key="1">
    <citation type="submission" date="2014-04" db="EMBL/GenBank/DDBJ databases">
        <title>Evolutionary Origins and Diversification of the Mycorrhizal Mutualists.</title>
        <authorList>
            <consortium name="DOE Joint Genome Institute"/>
            <consortium name="Mycorrhizal Genomics Consortium"/>
            <person name="Kohler A."/>
            <person name="Kuo A."/>
            <person name="Nagy L.G."/>
            <person name="Floudas D."/>
            <person name="Copeland A."/>
            <person name="Barry K.W."/>
            <person name="Cichocki N."/>
            <person name="Veneault-Fourrey C."/>
            <person name="LaButti K."/>
            <person name="Lindquist E.A."/>
            <person name="Lipzen A."/>
            <person name="Lundell T."/>
            <person name="Morin E."/>
            <person name="Murat C."/>
            <person name="Riley R."/>
            <person name="Ohm R."/>
            <person name="Sun H."/>
            <person name="Tunlid A."/>
            <person name="Henrissat B."/>
            <person name="Grigoriev I.V."/>
            <person name="Hibbett D.S."/>
            <person name="Martin F."/>
        </authorList>
    </citation>
    <scope>NUCLEOTIDE SEQUENCE [LARGE SCALE GENOMIC DNA]</scope>
    <source>
        <strain evidence="9 10">MD-312</strain>
    </source>
</reference>
<evidence type="ECO:0000256" key="5">
    <source>
        <dbReference type="ARBA" id="ARBA00023157"/>
    </source>
</evidence>
<evidence type="ECO:0000256" key="7">
    <source>
        <dbReference type="SAM" id="MobiDB-lite"/>
    </source>
</evidence>
<protein>
    <submittedName>
        <fullName evidence="9">Uncharacterized protein</fullName>
    </submittedName>
</protein>
<evidence type="ECO:0000256" key="2">
    <source>
        <dbReference type="ARBA" id="ARBA00022729"/>
    </source>
</evidence>
<dbReference type="OrthoDB" id="5425539at2759"/>
<dbReference type="GO" id="GO:0004521">
    <property type="term" value="F:RNA endonuclease activity"/>
    <property type="evidence" value="ECO:0007669"/>
    <property type="project" value="InterPro"/>
</dbReference>
<accession>A0A0C9WG88</accession>
<keyword evidence="4" id="KW-0378">Hydrolase</keyword>
<dbReference type="InterPro" id="IPR048269">
    <property type="entry name" value="RNase_U2"/>
</dbReference>
<sequence>MRPGGLFTSALLSLCFLSQVIAAPAHASPAHASPAHTSPAHTTSAHTSAHTTSAHTTSTHTTSTHTTSTVAPVPSAATLSCSCPSNSYVSTDITGAINKAVSRGLQTGRSYPHQFNNREGFKFSSCSGKLAEYPIFGGSVYSGSGSPGGDRVIYEQGSNTFCGCIAHPAASSGSFVQCT</sequence>
<keyword evidence="6" id="KW-0456">Lyase</keyword>
<dbReference type="Proteomes" id="UP000053820">
    <property type="component" value="Unassembled WGS sequence"/>
</dbReference>
<evidence type="ECO:0000256" key="8">
    <source>
        <dbReference type="SAM" id="SignalP"/>
    </source>
</evidence>
<name>A0A0C9WG88_9AGAM</name>
<keyword evidence="10" id="KW-1185">Reference proteome</keyword>
<evidence type="ECO:0000256" key="3">
    <source>
        <dbReference type="ARBA" id="ARBA00022759"/>
    </source>
</evidence>
<dbReference type="HOGENOM" id="CLU_1686835_0_0_1"/>
<dbReference type="InterPro" id="IPR016191">
    <property type="entry name" value="Ribonuclease/ribotoxin"/>
</dbReference>
<evidence type="ECO:0000313" key="9">
    <source>
        <dbReference type="EMBL" id="KIJ65002.1"/>
    </source>
</evidence>
<keyword evidence="3" id="KW-0255">Endonuclease</keyword>
<dbReference type="Pfam" id="PF00545">
    <property type="entry name" value="Ribonuclease"/>
    <property type="match status" value="1"/>
</dbReference>
<dbReference type="EMBL" id="KN839844">
    <property type="protein sequence ID" value="KIJ65002.1"/>
    <property type="molecule type" value="Genomic_DNA"/>
</dbReference>
<dbReference type="SUPFAM" id="SSF53933">
    <property type="entry name" value="Microbial ribonucleases"/>
    <property type="match status" value="1"/>
</dbReference>
<dbReference type="GO" id="GO:0016829">
    <property type="term" value="F:lyase activity"/>
    <property type="evidence" value="ECO:0007669"/>
    <property type="project" value="UniProtKB-KW"/>
</dbReference>
<dbReference type="PANTHER" id="PTHR42104">
    <property type="entry name" value="EXTRACELLULAR GUANYL-SPECIFIC RIBONUCLEASE RNTA (AFU_ORTHOLOGUE AFUA_4G03230)"/>
    <property type="match status" value="1"/>
</dbReference>
<dbReference type="PANTHER" id="PTHR42104:SF1">
    <property type="entry name" value="EXTRACELLULAR GUANYL-SPECIFIC RIBONUCLEASE RNTA (AFU_ORTHOLOGUE AFUA_4G03230)"/>
    <property type="match status" value="1"/>
</dbReference>